<gene>
    <name evidence="4" type="ORF">HD592_002023</name>
</gene>
<evidence type="ECO:0000259" key="3">
    <source>
        <dbReference type="Pfam" id="PF18202"/>
    </source>
</evidence>
<dbReference type="Pfam" id="PF18202">
    <property type="entry name" value="TQ"/>
    <property type="match status" value="2"/>
</dbReference>
<evidence type="ECO:0000256" key="2">
    <source>
        <dbReference type="SAM" id="Phobius"/>
    </source>
</evidence>
<protein>
    <recommendedName>
        <fullName evidence="3">T-Q ester bond containing domain-containing protein</fullName>
    </recommendedName>
</protein>
<name>A0A923E3N3_9ACTO</name>
<dbReference type="NCBIfam" id="NF033903">
    <property type="entry name" value="VaFE_rpt"/>
    <property type="match status" value="2"/>
</dbReference>
<dbReference type="Proteomes" id="UP000617426">
    <property type="component" value="Unassembled WGS sequence"/>
</dbReference>
<reference evidence="4" key="1">
    <citation type="submission" date="2020-08" db="EMBL/GenBank/DDBJ databases">
        <title>Sequencing the genomes of 1000 actinobacteria strains.</title>
        <authorList>
            <person name="Klenk H.-P."/>
        </authorList>
    </citation>
    <scope>NUCLEOTIDE SEQUENCE</scope>
    <source>
        <strain evidence="4">DSM 10695</strain>
    </source>
</reference>
<evidence type="ECO:0000256" key="1">
    <source>
        <dbReference type="SAM" id="MobiDB-lite"/>
    </source>
</evidence>
<comment type="caution">
    <text evidence="4">The sequence shown here is derived from an EMBL/GenBank/DDBJ whole genome shotgun (WGS) entry which is preliminary data.</text>
</comment>
<evidence type="ECO:0000313" key="5">
    <source>
        <dbReference type="Proteomes" id="UP000617426"/>
    </source>
</evidence>
<feature type="region of interest" description="Disordered" evidence="1">
    <location>
        <begin position="670"/>
        <end position="697"/>
    </location>
</feature>
<feature type="domain" description="T-Q ester bond containing" evidence="3">
    <location>
        <begin position="687"/>
        <end position="807"/>
    </location>
</feature>
<proteinExistence type="predicted"/>
<keyword evidence="2" id="KW-1133">Transmembrane helix</keyword>
<evidence type="ECO:0000313" key="4">
    <source>
        <dbReference type="EMBL" id="MBB6335458.1"/>
    </source>
</evidence>
<keyword evidence="5" id="KW-1185">Reference proteome</keyword>
<feature type="domain" description="T-Q ester bond containing" evidence="3">
    <location>
        <begin position="563"/>
        <end position="683"/>
    </location>
</feature>
<dbReference type="RefSeq" id="WP_184453831.1">
    <property type="nucleotide sequence ID" value="NZ_JACHMK010000001.1"/>
</dbReference>
<sequence length="847" mass="88910">MIAMTMIVSLPAMAAGSWVRGMPIPGGTGWLGTWIPYQGQPVPGLCIQANAVNPSAEVAVTPGQLTDQPNLSRPADLSVDIPQMAYIMKNWMPTSLQFSDTDLDAAAVGFLAHVNFENAGAQSQTNVNTLLGITPATIQDRARQMVAAAQAAGVVAWEPGEVTGTGTRFGTIDGIGVKNGAAAYVAGKPFTITMTGPAVFDATGTNTYSSSTAATRIDGIKWHSTGNGGASYHVEYGDLGNSSLGYASPGGGRQDVIWGDNEHPRSEIAQGPTWDVIFDFQPVGTSDVAAARVVDEGTPVSDTFTAGAKADYGDGQWLSLDGKNVPVTYVGTAYWTGERPAAKSDSVPADAKILGSATLTFDGPGTQTATLEGVQVPSGFVTWVWKVVKADQTAPVTTGGKEYTASEFVHEDWTDGYAMDKEITSKRFPVEINTAISSRETKAGTYLVDDVWVDGFPSDHPDFAGDRGFKADVKTMDQTLLFFPEGLDVTEANKAQARVVAKVTLPAKNGFNPTVGSNSFKVDPSESGTYVFVTSFAGDDRVAPMTTSVEDKTEQFTVEGVIPTLKTTATDKADGDKELAASGTVTVSDKVCYTGLAVGKEYELTATLMDKETGKPFVDDEGKTVQATVKHTPTKADDCTTVHITVDASVLAGKTTVVFEDLTRDGKTVATHADINDEGQTVKTPGPKLGTTATDHADADKTLAPNADVVLDDKVCYENLAVGKEYELSGTLMDKATGKELMVAGKPVTSSVKFTPADSKGCETVSFHFNTSGLAGQSIVVFEKATSNGVEVAAHADINDEGQTVTVDSPKPTLPVTGTDAAFFGVTSLVVLGVGVTILGIRRRQLV</sequence>
<dbReference type="Gene3D" id="2.60.40.3930">
    <property type="match status" value="2"/>
</dbReference>
<accession>A0A923E3N3</accession>
<keyword evidence="2" id="KW-0472">Membrane</keyword>
<keyword evidence="2" id="KW-0812">Transmembrane</keyword>
<dbReference type="InterPro" id="IPR041100">
    <property type="entry name" value="TQ"/>
</dbReference>
<dbReference type="EMBL" id="JACHMK010000001">
    <property type="protein sequence ID" value="MBB6335458.1"/>
    <property type="molecule type" value="Genomic_DNA"/>
</dbReference>
<dbReference type="AlphaFoldDB" id="A0A923E3N3"/>
<feature type="transmembrane region" description="Helical" evidence="2">
    <location>
        <begin position="821"/>
        <end position="841"/>
    </location>
</feature>
<organism evidence="4 5">
    <name type="scientific">Schaalia hyovaginalis</name>
    <dbReference type="NCBI Taxonomy" id="29316"/>
    <lineage>
        <taxon>Bacteria</taxon>
        <taxon>Bacillati</taxon>
        <taxon>Actinomycetota</taxon>
        <taxon>Actinomycetes</taxon>
        <taxon>Actinomycetales</taxon>
        <taxon>Actinomycetaceae</taxon>
        <taxon>Schaalia</taxon>
    </lineage>
</organism>